<dbReference type="GO" id="GO:0046872">
    <property type="term" value="F:metal ion binding"/>
    <property type="evidence" value="ECO:0007669"/>
    <property type="project" value="UniProtKB-KW"/>
</dbReference>
<dbReference type="Pfam" id="PF00884">
    <property type="entry name" value="Sulfatase"/>
    <property type="match status" value="1"/>
</dbReference>
<dbReference type="RefSeq" id="WP_114308826.1">
    <property type="nucleotide sequence ID" value="NZ_QPJO01000002.1"/>
</dbReference>
<dbReference type="CDD" id="cd16144">
    <property type="entry name" value="ARS_like"/>
    <property type="match status" value="1"/>
</dbReference>
<keyword evidence="9" id="KW-1185">Reference proteome</keyword>
<dbReference type="Gene3D" id="3.30.1120.10">
    <property type="match status" value="1"/>
</dbReference>
<comment type="caution">
    <text evidence="8">The sequence shown here is derived from an EMBL/GenBank/DDBJ whole genome shotgun (WGS) entry which is preliminary data.</text>
</comment>
<sequence length="627" mass="70537">MKNNIAFFNAILLTLFCALSINGQEKNEIIKPNVIIFHVDDLGWQDTEINNLDEPTPWETPNIVALAKDGINFTNGYSPAPTCAPSRCALLTGQHPTKTGVTHVAGGKLPTASGRSIYLHPFFPEGLSPEHFTIAEALKMNGYKTGHVGKWHAGSLKAQASTNQGFDFAHESRGAHQGPKHPNNRLTNFATHNKNDAYRLSEEKYPPFTKDAPNGISYPYDDVTENALKFIKDSKEEPFFLYLAHWLVHAPIHTKNRELLQYYCDKLGIPFPEKNIPITTGGQTNPFYGSMVTTLDWSLGRVVDLLKTTDDPRNPGKKLYETTYIFFSSDNGAVEKANGDIVTDNFPLDEGKKYAQEGGIRVPLLISGPNIPKGKTFDGLVNQLDFFPTILDLTNSKIPNQYSSDLDGLNIENVLHHNATVIKNTKGEVREDLWWHFPHNKDNQMQSAIRRGDYKLYKNHVKGNYELYRLYKDGERADLEEKYDIAKSAPEVVKDLSTRLEAYLKAYDAKLPYKEPSKFKSDKNVAAIPVITSNTFNAASRKATVQLEQGKSKVIESYALVKISDPIKRTNKGKKKKVRSTYLKVPVNISNNGLEYNYAVPEEAVEYGLILIDENRFMVKSQFQKVK</sequence>
<dbReference type="PANTHER" id="PTHR42693:SF42">
    <property type="entry name" value="ARYLSULFATASE G"/>
    <property type="match status" value="1"/>
</dbReference>
<reference evidence="8 9" key="1">
    <citation type="submission" date="2018-07" db="EMBL/GenBank/DDBJ databases">
        <title>Genomic Encyclopedia of Type Strains, Phase III (KMG-III): the genomes of soil and plant-associated and newly described type strains.</title>
        <authorList>
            <person name="Whitman W."/>
        </authorList>
    </citation>
    <scope>NUCLEOTIDE SEQUENCE [LARGE SCALE GENOMIC DNA]</scope>
    <source>
        <strain evidence="8 9">CECT 7958</strain>
    </source>
</reference>
<keyword evidence="3" id="KW-0479">Metal-binding</keyword>
<comment type="similarity">
    <text evidence="2">Belongs to the sulfatase family.</text>
</comment>
<gene>
    <name evidence="8" type="ORF">DFQ08_102161</name>
</gene>
<dbReference type="PANTHER" id="PTHR42693">
    <property type="entry name" value="ARYLSULFATASE FAMILY MEMBER"/>
    <property type="match status" value="1"/>
</dbReference>
<keyword evidence="6" id="KW-0106">Calcium</keyword>
<evidence type="ECO:0000256" key="6">
    <source>
        <dbReference type="ARBA" id="ARBA00022837"/>
    </source>
</evidence>
<keyword evidence="5" id="KW-0378">Hydrolase</keyword>
<accession>A0A368ZG20</accession>
<organism evidence="8 9">
    <name type="scientific">Winogradskyella arenosi</name>
    <dbReference type="NCBI Taxonomy" id="533325"/>
    <lineage>
        <taxon>Bacteria</taxon>
        <taxon>Pseudomonadati</taxon>
        <taxon>Bacteroidota</taxon>
        <taxon>Flavobacteriia</taxon>
        <taxon>Flavobacteriales</taxon>
        <taxon>Flavobacteriaceae</taxon>
        <taxon>Winogradskyella</taxon>
    </lineage>
</organism>
<dbReference type="InterPro" id="IPR024607">
    <property type="entry name" value="Sulfatase_CS"/>
</dbReference>
<dbReference type="Gene3D" id="3.40.720.10">
    <property type="entry name" value="Alkaline Phosphatase, subunit A"/>
    <property type="match status" value="1"/>
</dbReference>
<dbReference type="SUPFAM" id="SSF53649">
    <property type="entry name" value="Alkaline phosphatase-like"/>
    <property type="match status" value="1"/>
</dbReference>
<protein>
    <submittedName>
        <fullName evidence="8">Arylsulfatase A-like enzyme</fullName>
    </submittedName>
</protein>
<evidence type="ECO:0000256" key="5">
    <source>
        <dbReference type="ARBA" id="ARBA00022801"/>
    </source>
</evidence>
<name>A0A368ZG20_9FLAO</name>
<dbReference type="Proteomes" id="UP000253436">
    <property type="component" value="Unassembled WGS sequence"/>
</dbReference>
<evidence type="ECO:0000256" key="1">
    <source>
        <dbReference type="ARBA" id="ARBA00001913"/>
    </source>
</evidence>
<dbReference type="InterPro" id="IPR017850">
    <property type="entry name" value="Alkaline_phosphatase_core_sf"/>
</dbReference>
<dbReference type="PROSITE" id="PS00149">
    <property type="entry name" value="SULFATASE_2"/>
    <property type="match status" value="1"/>
</dbReference>
<dbReference type="AlphaFoldDB" id="A0A368ZG20"/>
<evidence type="ECO:0000313" key="9">
    <source>
        <dbReference type="Proteomes" id="UP000253436"/>
    </source>
</evidence>
<evidence type="ECO:0000256" key="2">
    <source>
        <dbReference type="ARBA" id="ARBA00008779"/>
    </source>
</evidence>
<keyword evidence="4" id="KW-0732">Signal</keyword>
<dbReference type="GO" id="GO:0004065">
    <property type="term" value="F:arylsulfatase activity"/>
    <property type="evidence" value="ECO:0007669"/>
    <property type="project" value="TreeGrafter"/>
</dbReference>
<dbReference type="EMBL" id="QPJO01000002">
    <property type="protein sequence ID" value="RCW92140.1"/>
    <property type="molecule type" value="Genomic_DNA"/>
</dbReference>
<comment type="cofactor">
    <cofactor evidence="1">
        <name>Ca(2+)</name>
        <dbReference type="ChEBI" id="CHEBI:29108"/>
    </cofactor>
</comment>
<dbReference type="OrthoDB" id="9765065at2"/>
<dbReference type="InterPro" id="IPR000917">
    <property type="entry name" value="Sulfatase_N"/>
</dbReference>
<evidence type="ECO:0000313" key="8">
    <source>
        <dbReference type="EMBL" id="RCW92140.1"/>
    </source>
</evidence>
<feature type="domain" description="Sulfatase N-terminal" evidence="7">
    <location>
        <begin position="32"/>
        <end position="395"/>
    </location>
</feature>
<dbReference type="InterPro" id="IPR050738">
    <property type="entry name" value="Sulfatase"/>
</dbReference>
<evidence type="ECO:0000259" key="7">
    <source>
        <dbReference type="Pfam" id="PF00884"/>
    </source>
</evidence>
<dbReference type="PROSITE" id="PS00523">
    <property type="entry name" value="SULFATASE_1"/>
    <property type="match status" value="1"/>
</dbReference>
<evidence type="ECO:0000256" key="4">
    <source>
        <dbReference type="ARBA" id="ARBA00022729"/>
    </source>
</evidence>
<proteinExistence type="inferred from homology"/>
<evidence type="ECO:0000256" key="3">
    <source>
        <dbReference type="ARBA" id="ARBA00022723"/>
    </source>
</evidence>